<keyword evidence="3" id="KW-1185">Reference proteome</keyword>
<proteinExistence type="predicted"/>
<feature type="compositionally biased region" description="Basic and acidic residues" evidence="1">
    <location>
        <begin position="68"/>
        <end position="84"/>
    </location>
</feature>
<sequence length="93" mass="11228">MQIRIEVVEAFIRLNSVIAVQRFFRQGHRHRVPERRTIVRWVQGTWKSGKQEIVTTPRTVRTPENVNRARAEMQRSPQRSERRHSLTIQISWR</sequence>
<gene>
    <name evidence="2" type="ORF">ANN_12397</name>
</gene>
<dbReference type="Proteomes" id="UP001148838">
    <property type="component" value="Unassembled WGS sequence"/>
</dbReference>
<evidence type="ECO:0008006" key="4">
    <source>
        <dbReference type="Google" id="ProtNLM"/>
    </source>
</evidence>
<feature type="region of interest" description="Disordered" evidence="1">
    <location>
        <begin position="68"/>
        <end position="93"/>
    </location>
</feature>
<evidence type="ECO:0000313" key="2">
    <source>
        <dbReference type="EMBL" id="KAJ4445712.1"/>
    </source>
</evidence>
<evidence type="ECO:0000313" key="3">
    <source>
        <dbReference type="Proteomes" id="UP001148838"/>
    </source>
</evidence>
<dbReference type="EMBL" id="JAJSOF020000009">
    <property type="protein sequence ID" value="KAJ4445712.1"/>
    <property type="molecule type" value="Genomic_DNA"/>
</dbReference>
<protein>
    <recommendedName>
        <fullName evidence="4">DUF4817 domain-containing protein</fullName>
    </recommendedName>
</protein>
<comment type="caution">
    <text evidence="2">The sequence shown here is derived from an EMBL/GenBank/DDBJ whole genome shotgun (WGS) entry which is preliminary data.</text>
</comment>
<organism evidence="2 3">
    <name type="scientific">Periplaneta americana</name>
    <name type="common">American cockroach</name>
    <name type="synonym">Blatta americana</name>
    <dbReference type="NCBI Taxonomy" id="6978"/>
    <lineage>
        <taxon>Eukaryota</taxon>
        <taxon>Metazoa</taxon>
        <taxon>Ecdysozoa</taxon>
        <taxon>Arthropoda</taxon>
        <taxon>Hexapoda</taxon>
        <taxon>Insecta</taxon>
        <taxon>Pterygota</taxon>
        <taxon>Neoptera</taxon>
        <taxon>Polyneoptera</taxon>
        <taxon>Dictyoptera</taxon>
        <taxon>Blattodea</taxon>
        <taxon>Blattoidea</taxon>
        <taxon>Blattidae</taxon>
        <taxon>Blattinae</taxon>
        <taxon>Periplaneta</taxon>
    </lineage>
</organism>
<reference evidence="2 3" key="1">
    <citation type="journal article" date="2022" name="Allergy">
        <title>Genome assembly and annotation of Periplaneta americana reveal a comprehensive cockroach allergen profile.</title>
        <authorList>
            <person name="Wang L."/>
            <person name="Xiong Q."/>
            <person name="Saelim N."/>
            <person name="Wang L."/>
            <person name="Nong W."/>
            <person name="Wan A.T."/>
            <person name="Shi M."/>
            <person name="Liu X."/>
            <person name="Cao Q."/>
            <person name="Hui J.H.L."/>
            <person name="Sookrung N."/>
            <person name="Leung T.F."/>
            <person name="Tungtrongchitr A."/>
            <person name="Tsui S.K.W."/>
        </authorList>
    </citation>
    <scope>NUCLEOTIDE SEQUENCE [LARGE SCALE GENOMIC DNA]</scope>
    <source>
        <strain evidence="2">PWHHKU_190912</strain>
    </source>
</reference>
<name>A0ABQ8TIX5_PERAM</name>
<evidence type="ECO:0000256" key="1">
    <source>
        <dbReference type="SAM" id="MobiDB-lite"/>
    </source>
</evidence>
<accession>A0ABQ8TIX5</accession>